<feature type="domain" description="OmpR/PhoB-type" evidence="11">
    <location>
        <begin position="131"/>
        <end position="230"/>
    </location>
</feature>
<evidence type="ECO:0000256" key="7">
    <source>
        <dbReference type="ARBA" id="ARBA00024867"/>
    </source>
</evidence>
<dbReference type="Gene3D" id="1.10.10.10">
    <property type="entry name" value="Winged helix-like DNA-binding domain superfamily/Winged helix DNA-binding domain"/>
    <property type="match status" value="1"/>
</dbReference>
<evidence type="ECO:0000259" key="11">
    <source>
        <dbReference type="PROSITE" id="PS51755"/>
    </source>
</evidence>
<evidence type="ECO:0000256" key="8">
    <source>
        <dbReference type="PROSITE-ProRule" id="PRU00169"/>
    </source>
</evidence>
<evidence type="ECO:0000256" key="2">
    <source>
        <dbReference type="ARBA" id="ARBA00022553"/>
    </source>
</evidence>
<dbReference type="InterPro" id="IPR036388">
    <property type="entry name" value="WH-like_DNA-bd_sf"/>
</dbReference>
<organism evidence="12 13">
    <name type="scientific">Caproicibacter fermentans</name>
    <dbReference type="NCBI Taxonomy" id="2576756"/>
    <lineage>
        <taxon>Bacteria</taxon>
        <taxon>Bacillati</taxon>
        <taxon>Bacillota</taxon>
        <taxon>Clostridia</taxon>
        <taxon>Eubacteriales</taxon>
        <taxon>Acutalibacteraceae</taxon>
        <taxon>Caproicibacter</taxon>
    </lineage>
</organism>
<feature type="DNA-binding region" description="OmpR/PhoB-type" evidence="9">
    <location>
        <begin position="131"/>
        <end position="230"/>
    </location>
</feature>
<dbReference type="AlphaFoldDB" id="A0A7G8T9Z4"/>
<dbReference type="EMBL" id="CP060286">
    <property type="protein sequence ID" value="QNK40435.1"/>
    <property type="molecule type" value="Genomic_DNA"/>
</dbReference>
<accession>A0A7G8T9Z4</accession>
<keyword evidence="6" id="KW-0804">Transcription</keyword>
<gene>
    <name evidence="12" type="primary">vanR</name>
    <name evidence="12" type="ORF">HCR03_17595</name>
</gene>
<evidence type="ECO:0000256" key="1">
    <source>
        <dbReference type="ARBA" id="ARBA00018672"/>
    </source>
</evidence>
<dbReference type="CDD" id="cd17574">
    <property type="entry name" value="REC_OmpR"/>
    <property type="match status" value="1"/>
</dbReference>
<dbReference type="GO" id="GO:0000156">
    <property type="term" value="F:phosphorelay response regulator activity"/>
    <property type="evidence" value="ECO:0007669"/>
    <property type="project" value="TreeGrafter"/>
</dbReference>
<dbReference type="FunFam" id="3.40.50.2300:FF:000001">
    <property type="entry name" value="DNA-binding response regulator PhoB"/>
    <property type="match status" value="1"/>
</dbReference>
<dbReference type="FunFam" id="1.10.10.10:FF:000018">
    <property type="entry name" value="DNA-binding response regulator ResD"/>
    <property type="match status" value="1"/>
</dbReference>
<dbReference type="SUPFAM" id="SSF52172">
    <property type="entry name" value="CheY-like"/>
    <property type="match status" value="1"/>
</dbReference>
<evidence type="ECO:0000256" key="4">
    <source>
        <dbReference type="ARBA" id="ARBA00023015"/>
    </source>
</evidence>
<dbReference type="NCBIfam" id="NF033117">
    <property type="entry name" value="vanR_ACDEGLN"/>
    <property type="match status" value="1"/>
</dbReference>
<evidence type="ECO:0000313" key="13">
    <source>
        <dbReference type="Proteomes" id="UP000515909"/>
    </source>
</evidence>
<dbReference type="InterPro" id="IPR039420">
    <property type="entry name" value="WalR-like"/>
</dbReference>
<dbReference type="PANTHER" id="PTHR48111">
    <property type="entry name" value="REGULATOR OF RPOS"/>
    <property type="match status" value="1"/>
</dbReference>
<evidence type="ECO:0000256" key="3">
    <source>
        <dbReference type="ARBA" id="ARBA00023012"/>
    </source>
</evidence>
<dbReference type="Gene3D" id="6.10.250.690">
    <property type="match status" value="1"/>
</dbReference>
<dbReference type="GO" id="GO:0000976">
    <property type="term" value="F:transcription cis-regulatory region binding"/>
    <property type="evidence" value="ECO:0007669"/>
    <property type="project" value="TreeGrafter"/>
</dbReference>
<dbReference type="RefSeq" id="WP_187035658.1">
    <property type="nucleotide sequence ID" value="NZ_CP060286.1"/>
</dbReference>
<evidence type="ECO:0000256" key="6">
    <source>
        <dbReference type="ARBA" id="ARBA00023163"/>
    </source>
</evidence>
<dbReference type="InterPro" id="IPR001867">
    <property type="entry name" value="OmpR/PhoB-type_DNA-bd"/>
</dbReference>
<dbReference type="PANTHER" id="PTHR48111:SF2">
    <property type="entry name" value="RESPONSE REGULATOR SAER"/>
    <property type="match status" value="1"/>
</dbReference>
<feature type="modified residue" description="4-aspartylphosphate" evidence="8">
    <location>
        <position position="53"/>
    </location>
</feature>
<sequence>MNEKILVIDDEKEITDLIEVFLQNENFQVFKCYSSRDALMLIKNESFDLAIIDVMLPDGNGFELCKSIREKYTYPIIILTSKTEGMDRVTGLSLGADDYVTKPFLPLELVARVKAQLRRVQHYDGKENNTSETLMVMGLFLNKTSHECNLNGKTIKFTPTEFSILWLLCKNRGKVFSADELFQQVWGEKYFKNSRNTVMVQIRHIREKLYDTGDKPKFIKTIWGVGYIIE</sequence>
<dbReference type="GO" id="GO:0032993">
    <property type="term" value="C:protein-DNA complex"/>
    <property type="evidence" value="ECO:0007669"/>
    <property type="project" value="TreeGrafter"/>
</dbReference>
<dbReference type="InterPro" id="IPR058211">
    <property type="entry name" value="VanR-like"/>
</dbReference>
<keyword evidence="5 9" id="KW-0238">DNA-binding</keyword>
<evidence type="ECO:0000259" key="10">
    <source>
        <dbReference type="PROSITE" id="PS50110"/>
    </source>
</evidence>
<name>A0A7G8T9Z4_9FIRM</name>
<dbReference type="KEGG" id="cfem:HCR03_17595"/>
<keyword evidence="2 8" id="KW-0597">Phosphoprotein</keyword>
<comment type="function">
    <text evidence="7">May play the central regulatory role in sporulation. It may be an element of the effector pathway responsible for the activation of sporulation genes in response to nutritional stress. Spo0A may act in concert with spo0H (a sigma factor) to control the expression of some genes that are critical to the sporulation process.</text>
</comment>
<feature type="domain" description="Response regulatory" evidence="10">
    <location>
        <begin position="4"/>
        <end position="117"/>
    </location>
</feature>
<keyword evidence="4" id="KW-0805">Transcription regulation</keyword>
<evidence type="ECO:0000313" key="12">
    <source>
        <dbReference type="EMBL" id="QNK40435.1"/>
    </source>
</evidence>
<dbReference type="PROSITE" id="PS50110">
    <property type="entry name" value="RESPONSE_REGULATORY"/>
    <property type="match status" value="1"/>
</dbReference>
<dbReference type="Pfam" id="PF00486">
    <property type="entry name" value="Trans_reg_C"/>
    <property type="match status" value="1"/>
</dbReference>
<dbReference type="GO" id="GO:0006355">
    <property type="term" value="P:regulation of DNA-templated transcription"/>
    <property type="evidence" value="ECO:0007669"/>
    <property type="project" value="InterPro"/>
</dbReference>
<evidence type="ECO:0000256" key="5">
    <source>
        <dbReference type="ARBA" id="ARBA00023125"/>
    </source>
</evidence>
<protein>
    <recommendedName>
        <fullName evidence="1">Stage 0 sporulation protein A homolog</fullName>
    </recommendedName>
</protein>
<evidence type="ECO:0000256" key="9">
    <source>
        <dbReference type="PROSITE-ProRule" id="PRU01091"/>
    </source>
</evidence>
<dbReference type="SUPFAM" id="SSF46894">
    <property type="entry name" value="C-terminal effector domain of the bipartite response regulators"/>
    <property type="match status" value="1"/>
</dbReference>
<proteinExistence type="predicted"/>
<dbReference type="PROSITE" id="PS51755">
    <property type="entry name" value="OMPR_PHOB"/>
    <property type="match status" value="1"/>
</dbReference>
<dbReference type="GO" id="GO:0005829">
    <property type="term" value="C:cytosol"/>
    <property type="evidence" value="ECO:0007669"/>
    <property type="project" value="TreeGrafter"/>
</dbReference>
<dbReference type="CDD" id="cd00383">
    <property type="entry name" value="trans_reg_C"/>
    <property type="match status" value="1"/>
</dbReference>
<dbReference type="Proteomes" id="UP000515909">
    <property type="component" value="Chromosome"/>
</dbReference>
<dbReference type="SMART" id="SM00448">
    <property type="entry name" value="REC"/>
    <property type="match status" value="1"/>
</dbReference>
<dbReference type="SMART" id="SM00862">
    <property type="entry name" value="Trans_reg_C"/>
    <property type="match status" value="1"/>
</dbReference>
<dbReference type="InterPro" id="IPR011006">
    <property type="entry name" value="CheY-like_superfamily"/>
</dbReference>
<dbReference type="InterPro" id="IPR016032">
    <property type="entry name" value="Sig_transdc_resp-reg_C-effctor"/>
</dbReference>
<dbReference type="Gene3D" id="3.40.50.2300">
    <property type="match status" value="1"/>
</dbReference>
<keyword evidence="3" id="KW-0902">Two-component regulatory system</keyword>
<dbReference type="Pfam" id="PF00072">
    <property type="entry name" value="Response_reg"/>
    <property type="match status" value="1"/>
</dbReference>
<reference evidence="12 13" key="1">
    <citation type="submission" date="2020-08" db="EMBL/GenBank/DDBJ databases">
        <title>The isolate Caproiciproducens sp. 7D4C2 produces n-caproate at mildly acidic conditions from hexoses: genome and rBOX comparison with related strains and chain-elongating bacteria.</title>
        <authorList>
            <person name="Esquivel-Elizondo S."/>
            <person name="Bagci C."/>
            <person name="Temovska M."/>
            <person name="Jeon B.S."/>
            <person name="Bessarab I."/>
            <person name="Williams R.B.H."/>
            <person name="Huson D.H."/>
            <person name="Angenent L.T."/>
        </authorList>
    </citation>
    <scope>NUCLEOTIDE SEQUENCE [LARGE SCALE GENOMIC DNA]</scope>
    <source>
        <strain evidence="12 13">7D4C2</strain>
    </source>
</reference>
<dbReference type="InterPro" id="IPR001789">
    <property type="entry name" value="Sig_transdc_resp-reg_receiver"/>
</dbReference>